<reference evidence="3 4" key="1">
    <citation type="submission" date="2019-11" db="EMBL/GenBank/DDBJ databases">
        <authorList>
            <person name="Zhang J."/>
            <person name="Sun C."/>
        </authorList>
    </citation>
    <scope>NUCLEOTIDE SEQUENCE [LARGE SCALE GENOMIC DNA]</scope>
    <source>
        <strain evidence="4">sp2</strain>
    </source>
</reference>
<keyword evidence="4" id="KW-1185">Reference proteome</keyword>
<dbReference type="KEGG" id="ghl:GM160_01780"/>
<dbReference type="Pfam" id="PF09851">
    <property type="entry name" value="SHOCT"/>
    <property type="match status" value="1"/>
</dbReference>
<dbReference type="InterPro" id="IPR018649">
    <property type="entry name" value="SHOCT"/>
</dbReference>
<dbReference type="AlphaFoldDB" id="A0A6I6CWM2"/>
<organism evidence="3 4">
    <name type="scientific">Guyparkeria halophila</name>
    <dbReference type="NCBI Taxonomy" id="47960"/>
    <lineage>
        <taxon>Bacteria</taxon>
        <taxon>Pseudomonadati</taxon>
        <taxon>Pseudomonadota</taxon>
        <taxon>Gammaproteobacteria</taxon>
        <taxon>Chromatiales</taxon>
        <taxon>Thioalkalibacteraceae</taxon>
        <taxon>Guyparkeria</taxon>
    </lineage>
</organism>
<dbReference type="Proteomes" id="UP000427716">
    <property type="component" value="Chromosome"/>
</dbReference>
<keyword evidence="1" id="KW-0472">Membrane</keyword>
<name>A0A6I6CWM2_9GAMM</name>
<feature type="domain" description="SHOCT" evidence="2">
    <location>
        <begin position="44"/>
        <end position="69"/>
    </location>
</feature>
<evidence type="ECO:0000256" key="1">
    <source>
        <dbReference type="SAM" id="Phobius"/>
    </source>
</evidence>
<sequence>MDYAHFMGFGGGFMWIIWVLLIGVVVWLLFAISRQDRSLESPSPREILDRRYARGEIDDETYERMKKELD</sequence>
<dbReference type="EMBL" id="CP046415">
    <property type="protein sequence ID" value="QGT77720.1"/>
    <property type="molecule type" value="Genomic_DNA"/>
</dbReference>
<feature type="transmembrane region" description="Helical" evidence="1">
    <location>
        <begin position="12"/>
        <end position="32"/>
    </location>
</feature>
<proteinExistence type="predicted"/>
<evidence type="ECO:0000313" key="4">
    <source>
        <dbReference type="Proteomes" id="UP000427716"/>
    </source>
</evidence>
<evidence type="ECO:0000313" key="3">
    <source>
        <dbReference type="EMBL" id="QGT77720.1"/>
    </source>
</evidence>
<gene>
    <name evidence="3" type="ORF">GM160_01780</name>
</gene>
<accession>A0A6I6CWM2</accession>
<evidence type="ECO:0000259" key="2">
    <source>
        <dbReference type="Pfam" id="PF09851"/>
    </source>
</evidence>
<keyword evidence="1" id="KW-0812">Transmembrane</keyword>
<protein>
    <submittedName>
        <fullName evidence="3">SHOCT domain-containing protein</fullName>
    </submittedName>
</protein>
<dbReference type="RefSeq" id="WP_156227678.1">
    <property type="nucleotide sequence ID" value="NZ_CP046415.1"/>
</dbReference>
<keyword evidence="1" id="KW-1133">Transmembrane helix</keyword>